<dbReference type="SUPFAM" id="SSF69279">
    <property type="entry name" value="Phage tail proteins"/>
    <property type="match status" value="1"/>
</dbReference>
<comment type="caution">
    <text evidence="3">The sequence shown here is derived from an EMBL/GenBank/DDBJ whole genome shotgun (WGS) entry which is preliminary data.</text>
</comment>
<accession>A0ABY2T2K2</accession>
<dbReference type="Pfam" id="PF05954">
    <property type="entry name" value="Phage_GPD"/>
    <property type="match status" value="1"/>
</dbReference>
<dbReference type="Proteomes" id="UP000308330">
    <property type="component" value="Unassembled WGS sequence"/>
</dbReference>
<dbReference type="Gene3D" id="3.55.50.10">
    <property type="entry name" value="Baseplate protein-like domains"/>
    <property type="match status" value="1"/>
</dbReference>
<evidence type="ECO:0000313" key="4">
    <source>
        <dbReference type="Proteomes" id="UP000308330"/>
    </source>
</evidence>
<reference evidence="3 4" key="1">
    <citation type="submission" date="2019-04" db="EMBL/GenBank/DDBJ databases">
        <title>Lysinibacillus genome sequencing.</title>
        <authorList>
            <person name="Dunlap C."/>
        </authorList>
    </citation>
    <scope>NUCLEOTIDE SEQUENCE [LARGE SCALE GENOMIC DNA]</scope>
    <source>
        <strain evidence="3 4">KCTC 33042</strain>
    </source>
</reference>
<organism evidence="3 4">
    <name type="scientific">Lysinibacillus tabacifolii</name>
    <dbReference type="NCBI Taxonomy" id="1173107"/>
    <lineage>
        <taxon>Bacteria</taxon>
        <taxon>Bacillati</taxon>
        <taxon>Bacillota</taxon>
        <taxon>Bacilli</taxon>
        <taxon>Bacillales</taxon>
        <taxon>Bacillaceae</taxon>
        <taxon>Lysinibacillus</taxon>
    </lineage>
</organism>
<dbReference type="Pfam" id="PF04717">
    <property type="entry name" value="Phage_base_V"/>
    <property type="match status" value="1"/>
</dbReference>
<evidence type="ECO:0000256" key="1">
    <source>
        <dbReference type="SAM" id="MobiDB-lite"/>
    </source>
</evidence>
<dbReference type="EMBL" id="SZPT01000001">
    <property type="protein sequence ID" value="TKI50222.1"/>
    <property type="molecule type" value="Genomic_DNA"/>
</dbReference>
<dbReference type="RefSeq" id="WP_108029752.1">
    <property type="nucleotide sequence ID" value="NZ_PYUE01000002.1"/>
</dbReference>
<protein>
    <recommendedName>
        <fullName evidence="2">Gp5/Type VI secretion system Vgr protein OB-fold domain-containing protein</fullName>
    </recommendedName>
</protein>
<sequence length="508" mass="56837">MNTYEEVIGYGELELVSPYDIQTLHTITLTQTVNDHARLSITGFIPAEQKDSCMQIASTTDQIELYQKRNGQRLQALFKGQVTEMAVRTVRGVYQIELEAITSTFTLDCKQKYRSFQDNQMTYQTLFKKVLEDYSGADVIDTVAKATPLKQFILQYKETDWQFLQRMASHFRAVLVAAVDADKPKFWFGLPVGRIEKLSVANYTILKDRSKYLHIKHNDIERPIEEREAVAYVIESRKTLKLGDRVQLQGKELVVAKSIARMKQGILTYEYHLLFEKGIRQNRQSIPFLPGTAIEGKVLEVKKDQVRVHLSIDETQKKEEATWFPLATSYTAEGHSGFYSPPEEGDSVYLALPTHREEAAVVRHSVRKTGESNPKTADPKTSYWGTPKGKDMKLDPQSVTFTAKDGAVFLQLHQDSGITVHSKPPLLVKANDTITFAGKRISMSGAESMHLTCGSSSIVFDGNTDIQGQVVTMEGSIKAPVSVASQEEVDLESALNVMGMIPVGGGDV</sequence>
<gene>
    <name evidence="3" type="ORF">FC748_03100</name>
</gene>
<dbReference type="InterPro" id="IPR006531">
    <property type="entry name" value="Gp5/Vgr_OB"/>
</dbReference>
<feature type="region of interest" description="Disordered" evidence="1">
    <location>
        <begin position="365"/>
        <end position="389"/>
    </location>
</feature>
<name>A0ABY2T2K2_9BACI</name>
<proteinExistence type="predicted"/>
<feature type="domain" description="Gp5/Type VI secretion system Vgr protein OB-fold" evidence="2">
    <location>
        <begin position="296"/>
        <end position="362"/>
    </location>
</feature>
<evidence type="ECO:0000313" key="3">
    <source>
        <dbReference type="EMBL" id="TKI50222.1"/>
    </source>
</evidence>
<evidence type="ECO:0000259" key="2">
    <source>
        <dbReference type="Pfam" id="PF04717"/>
    </source>
</evidence>
<keyword evidence="4" id="KW-1185">Reference proteome</keyword>